<dbReference type="InterPro" id="IPR051556">
    <property type="entry name" value="N-term/lysine_N-AcTrnsfr"/>
</dbReference>
<evidence type="ECO:0000256" key="3">
    <source>
        <dbReference type="RuleBase" id="RU363094"/>
    </source>
</evidence>
<keyword evidence="5" id="KW-0687">Ribonucleoprotein</keyword>
<dbReference type="SUPFAM" id="SSF55729">
    <property type="entry name" value="Acyl-CoA N-acyltransferases (Nat)"/>
    <property type="match status" value="1"/>
</dbReference>
<keyword evidence="3" id="KW-0963">Cytoplasm</keyword>
<protein>
    <recommendedName>
        <fullName evidence="3">[Ribosomal protein bS18]-alanine N-acetyltransferase</fullName>
        <ecNumber evidence="3">2.3.1.266</ecNumber>
    </recommendedName>
</protein>
<dbReference type="PANTHER" id="PTHR42919">
    <property type="entry name" value="N-ALPHA-ACETYLTRANSFERASE"/>
    <property type="match status" value="1"/>
</dbReference>
<dbReference type="GO" id="GO:0005737">
    <property type="term" value="C:cytoplasm"/>
    <property type="evidence" value="ECO:0007669"/>
    <property type="project" value="UniProtKB-SubCell"/>
</dbReference>
<dbReference type="GO" id="GO:0005840">
    <property type="term" value="C:ribosome"/>
    <property type="evidence" value="ECO:0007669"/>
    <property type="project" value="UniProtKB-KW"/>
</dbReference>
<proteinExistence type="inferred from homology"/>
<name>A0A9D1PGN3_9FIRM</name>
<keyword evidence="2" id="KW-0012">Acyltransferase</keyword>
<dbReference type="Gene3D" id="3.40.630.30">
    <property type="match status" value="1"/>
</dbReference>
<dbReference type="AlphaFoldDB" id="A0A9D1PGN3"/>
<accession>A0A9D1PGN3</accession>
<dbReference type="Pfam" id="PF00583">
    <property type="entry name" value="Acetyltransf_1"/>
    <property type="match status" value="1"/>
</dbReference>
<comment type="function">
    <text evidence="3">Acetylates the N-terminal alanine of ribosomal protein bS18.</text>
</comment>
<gene>
    <name evidence="5" type="primary">rimI</name>
    <name evidence="5" type="ORF">H9746_02780</name>
</gene>
<feature type="domain" description="N-acetyltransferase" evidence="4">
    <location>
        <begin position="2"/>
        <end position="146"/>
    </location>
</feature>
<dbReference type="InterPro" id="IPR000182">
    <property type="entry name" value="GNAT_dom"/>
</dbReference>
<dbReference type="EMBL" id="DXIE01000021">
    <property type="protein sequence ID" value="HIV61758.1"/>
    <property type="molecule type" value="Genomic_DNA"/>
</dbReference>
<comment type="catalytic activity">
    <reaction evidence="3">
        <text>N-terminal L-alanyl-[ribosomal protein bS18] + acetyl-CoA = N-terminal N(alpha)-acetyl-L-alanyl-[ribosomal protein bS18] + CoA + H(+)</text>
        <dbReference type="Rhea" id="RHEA:43756"/>
        <dbReference type="Rhea" id="RHEA-COMP:10676"/>
        <dbReference type="Rhea" id="RHEA-COMP:10677"/>
        <dbReference type="ChEBI" id="CHEBI:15378"/>
        <dbReference type="ChEBI" id="CHEBI:57287"/>
        <dbReference type="ChEBI" id="CHEBI:57288"/>
        <dbReference type="ChEBI" id="CHEBI:64718"/>
        <dbReference type="ChEBI" id="CHEBI:83683"/>
        <dbReference type="EC" id="2.3.1.266"/>
    </reaction>
</comment>
<evidence type="ECO:0000259" key="4">
    <source>
        <dbReference type="PROSITE" id="PS51186"/>
    </source>
</evidence>
<dbReference type="PROSITE" id="PS51186">
    <property type="entry name" value="GNAT"/>
    <property type="match status" value="1"/>
</dbReference>
<evidence type="ECO:0000256" key="2">
    <source>
        <dbReference type="ARBA" id="ARBA00023315"/>
    </source>
</evidence>
<keyword evidence="5" id="KW-0689">Ribosomal protein</keyword>
<comment type="subcellular location">
    <subcellularLocation>
        <location evidence="3">Cytoplasm</location>
    </subcellularLocation>
</comment>
<reference evidence="5" key="2">
    <citation type="submission" date="2021-04" db="EMBL/GenBank/DDBJ databases">
        <authorList>
            <person name="Gilroy R."/>
        </authorList>
    </citation>
    <scope>NUCLEOTIDE SEQUENCE</scope>
    <source>
        <strain evidence="5">CHK193-4272</strain>
    </source>
</reference>
<organism evidence="5 6">
    <name type="scientific">Candidatus Butyricicoccus avistercoris</name>
    <dbReference type="NCBI Taxonomy" id="2838518"/>
    <lineage>
        <taxon>Bacteria</taxon>
        <taxon>Bacillati</taxon>
        <taxon>Bacillota</taxon>
        <taxon>Clostridia</taxon>
        <taxon>Eubacteriales</taxon>
        <taxon>Butyricicoccaceae</taxon>
        <taxon>Butyricicoccus</taxon>
    </lineage>
</organism>
<dbReference type="NCBIfam" id="TIGR01575">
    <property type="entry name" value="rimI"/>
    <property type="match status" value="1"/>
</dbReference>
<sequence>MIKIVNMNEEHIKDLAKLEKECFHTPWTEKQLAEELKNEYSLFLVALNDETVTGYVGCQTTIDGGYITNVAVFPNMRGQGIAQKLLFELNNKIKQKNLEFITLEVRVSNIPAINLYKKMNYKEVGVRKNFYRNPKEDALLMTCYINE</sequence>
<keyword evidence="1" id="KW-0808">Transferase</keyword>
<evidence type="ECO:0000313" key="5">
    <source>
        <dbReference type="EMBL" id="HIV61758.1"/>
    </source>
</evidence>
<dbReference type="GO" id="GO:0008999">
    <property type="term" value="F:protein-N-terminal-alanine acetyltransferase activity"/>
    <property type="evidence" value="ECO:0007669"/>
    <property type="project" value="UniProtKB-EC"/>
</dbReference>
<reference evidence="5" key="1">
    <citation type="journal article" date="2021" name="PeerJ">
        <title>Extensive microbial diversity within the chicken gut microbiome revealed by metagenomics and culture.</title>
        <authorList>
            <person name="Gilroy R."/>
            <person name="Ravi A."/>
            <person name="Getino M."/>
            <person name="Pursley I."/>
            <person name="Horton D.L."/>
            <person name="Alikhan N.F."/>
            <person name="Baker D."/>
            <person name="Gharbi K."/>
            <person name="Hall N."/>
            <person name="Watson M."/>
            <person name="Adriaenssens E.M."/>
            <person name="Foster-Nyarko E."/>
            <person name="Jarju S."/>
            <person name="Secka A."/>
            <person name="Antonio M."/>
            <person name="Oren A."/>
            <person name="Chaudhuri R.R."/>
            <person name="La Ragione R."/>
            <person name="Hildebrand F."/>
            <person name="Pallen M.J."/>
        </authorList>
    </citation>
    <scope>NUCLEOTIDE SEQUENCE</scope>
    <source>
        <strain evidence="5">CHK193-4272</strain>
    </source>
</reference>
<dbReference type="PANTHER" id="PTHR42919:SF8">
    <property type="entry name" value="N-ALPHA-ACETYLTRANSFERASE 50"/>
    <property type="match status" value="1"/>
</dbReference>
<dbReference type="CDD" id="cd04301">
    <property type="entry name" value="NAT_SF"/>
    <property type="match status" value="1"/>
</dbReference>
<comment type="similarity">
    <text evidence="3">Belongs to the acetyltransferase family. RimI subfamily.</text>
</comment>
<dbReference type="Proteomes" id="UP000886808">
    <property type="component" value="Unassembled WGS sequence"/>
</dbReference>
<evidence type="ECO:0000313" key="6">
    <source>
        <dbReference type="Proteomes" id="UP000886808"/>
    </source>
</evidence>
<dbReference type="EC" id="2.3.1.266" evidence="3"/>
<dbReference type="InterPro" id="IPR016181">
    <property type="entry name" value="Acyl_CoA_acyltransferase"/>
</dbReference>
<comment type="caution">
    <text evidence="5">The sequence shown here is derived from an EMBL/GenBank/DDBJ whole genome shotgun (WGS) entry which is preliminary data.</text>
</comment>
<evidence type="ECO:0000256" key="1">
    <source>
        <dbReference type="ARBA" id="ARBA00022679"/>
    </source>
</evidence>
<dbReference type="InterPro" id="IPR006464">
    <property type="entry name" value="AcTrfase_RimI/Ard1"/>
</dbReference>